<dbReference type="EMBL" id="JAUDZG010000005">
    <property type="protein sequence ID" value="KAK3304243.1"/>
    <property type="molecule type" value="Genomic_DNA"/>
</dbReference>
<sequence length="521" mass="56089">MADSDGEYVDGLSEDDLNDQRVASGADGSSYGTRSKGARASGKSSDGRKAKGGGRSKAAWEDIKRSWENVVETEDGSITIEALLEAEKRRRLMRDTTPLQRGIIRHLMLVLDMSFAMAEKDLLPNRYLLTLNYAVGFVREFFEQNPISQMGIVGMRDGIAVRISDMGGNPAAHIEKLRAWAEQQEPQGNPSLQNALEMCRGSLFHTPSHGTREVLIIYGALLSSDPGDIQDTISNLLNDRIRVSIVGLAAQVAICAELCSRTNGGDPSAYSVALHEQHFRELFLAATTPPATHSSPSQPDNQAALLMMGFPSRTLASKDHISFCACHHRPTREGYACTRCEAKVCRLPAECPICGLTLVLSTHLARSYHHLFPLKGWVEVPWSEATKSVACYSCLTPFPPVPAAKGGQHGSSKETAAPPGSGEEDGPSPRKGESRKSVGVAPPAVVREAKTAGVSESGRYACQVCGHHFCIECDVFAHEEIHNCPGCQSDIRGMTGGDAQGNNGEAVMDKDNGASEAMVID</sequence>
<dbReference type="PROSITE" id="PS50234">
    <property type="entry name" value="VWFA"/>
    <property type="match status" value="1"/>
</dbReference>
<dbReference type="Gene3D" id="3.40.50.410">
    <property type="entry name" value="von Willebrand factor, type A domain"/>
    <property type="match status" value="1"/>
</dbReference>
<feature type="region of interest" description="Disordered" evidence="14">
    <location>
        <begin position="1"/>
        <end position="57"/>
    </location>
</feature>
<dbReference type="PROSITE" id="PS00028">
    <property type="entry name" value="ZINC_FINGER_C2H2_1"/>
    <property type="match status" value="1"/>
</dbReference>
<dbReference type="SUPFAM" id="SSF57889">
    <property type="entry name" value="Cysteine-rich domain"/>
    <property type="match status" value="1"/>
</dbReference>
<dbReference type="GO" id="GO:0000439">
    <property type="term" value="C:transcription factor TFIIH core complex"/>
    <property type="evidence" value="ECO:0007669"/>
    <property type="project" value="UniProtKB-UniRule"/>
</dbReference>
<comment type="function">
    <text evidence="11">Component of the general transcription and DNA repair factor IIH (TFIIH) core complex, which is involved in general and transcription-coupled nucleotide excision repair (NER) of damaged DNA and, when complexed to TFIIK, in RNA transcription by RNA polymerase II.</text>
</comment>
<dbReference type="AlphaFoldDB" id="A0AAJ0GQF2"/>
<dbReference type="InterPro" id="IPR036465">
    <property type="entry name" value="vWFA_dom_sf"/>
</dbReference>
<dbReference type="SMART" id="SM00327">
    <property type="entry name" value="VWA"/>
    <property type="match status" value="1"/>
</dbReference>
<dbReference type="InterPro" id="IPR002035">
    <property type="entry name" value="VWF_A"/>
</dbReference>
<dbReference type="Pfam" id="PF07975">
    <property type="entry name" value="C1_4"/>
    <property type="match status" value="1"/>
</dbReference>
<evidence type="ECO:0000256" key="13">
    <source>
        <dbReference type="PROSITE-ProRule" id="PRU00042"/>
    </source>
</evidence>
<dbReference type="InterPro" id="IPR012170">
    <property type="entry name" value="TFIIH_SSL1/p44"/>
</dbReference>
<keyword evidence="8 11" id="KW-0804">Transcription</keyword>
<dbReference type="InterPro" id="IPR013083">
    <property type="entry name" value="Znf_RING/FYVE/PHD"/>
</dbReference>
<comment type="subcellular location">
    <subcellularLocation>
        <location evidence="1 11">Nucleus</location>
    </subcellularLocation>
</comment>
<dbReference type="InterPro" id="IPR046349">
    <property type="entry name" value="C1-like_sf"/>
</dbReference>
<feature type="compositionally biased region" description="Acidic residues" evidence="14">
    <location>
        <begin position="1"/>
        <end position="17"/>
    </location>
</feature>
<dbReference type="PANTHER" id="PTHR12695:SF2">
    <property type="entry name" value="GENERAL TRANSCRIPTION FACTOR IIH SUBUNIT 2-RELATED"/>
    <property type="match status" value="1"/>
</dbReference>
<evidence type="ECO:0000256" key="14">
    <source>
        <dbReference type="SAM" id="MobiDB-lite"/>
    </source>
</evidence>
<dbReference type="GO" id="GO:0006357">
    <property type="term" value="P:regulation of transcription by RNA polymerase II"/>
    <property type="evidence" value="ECO:0007669"/>
    <property type="project" value="UniProtKB-UniRule"/>
</dbReference>
<dbReference type="RefSeq" id="XP_062720023.1">
    <property type="nucleotide sequence ID" value="XM_062862984.1"/>
</dbReference>
<dbReference type="SUPFAM" id="SSF53300">
    <property type="entry name" value="vWA-like"/>
    <property type="match status" value="1"/>
</dbReference>
<accession>A0AAJ0GQF2</accession>
<reference evidence="17" key="2">
    <citation type="submission" date="2023-06" db="EMBL/GenBank/DDBJ databases">
        <authorList>
            <consortium name="Lawrence Berkeley National Laboratory"/>
            <person name="Mondo S.J."/>
            <person name="Hensen N."/>
            <person name="Bonometti L."/>
            <person name="Westerberg I."/>
            <person name="Brannstrom I.O."/>
            <person name="Guillou S."/>
            <person name="Cros-Aarteil S."/>
            <person name="Calhoun S."/>
            <person name="Haridas S."/>
            <person name="Kuo A."/>
            <person name="Pangilinan J."/>
            <person name="Riley R."/>
            <person name="Labutti K."/>
            <person name="Andreopoulos B."/>
            <person name="Lipzen A."/>
            <person name="Chen C."/>
            <person name="Yanf M."/>
            <person name="Daum C."/>
            <person name="Ng V."/>
            <person name="Clum A."/>
            <person name="Steindorff A."/>
            <person name="Ohm R."/>
            <person name="Martin F."/>
            <person name="Silar P."/>
            <person name="Natvig D."/>
            <person name="Lalanne C."/>
            <person name="Gautier V."/>
            <person name="Ament-Velasquez S.L."/>
            <person name="Kruys A."/>
            <person name="Hutchinson M.I."/>
            <person name="Powell A.J."/>
            <person name="Barry K."/>
            <person name="Miller A.N."/>
            <person name="Grigoriev I.V."/>
            <person name="Debuchy R."/>
            <person name="Gladieux P."/>
            <person name="Thoren M.H."/>
            <person name="Johannesson H."/>
        </authorList>
    </citation>
    <scope>NUCLEOTIDE SEQUENCE</scope>
    <source>
        <strain evidence="17">CBS 333.67</strain>
    </source>
</reference>
<feature type="region of interest" description="Disordered" evidence="14">
    <location>
        <begin position="405"/>
        <end position="443"/>
    </location>
</feature>
<dbReference type="GO" id="GO:0005675">
    <property type="term" value="C:transcription factor TFIIH holo complex"/>
    <property type="evidence" value="ECO:0007669"/>
    <property type="project" value="UniProtKB-UniRule"/>
</dbReference>
<dbReference type="InterPro" id="IPR004595">
    <property type="entry name" value="TFIIH_C1-like_dom"/>
</dbReference>
<evidence type="ECO:0000256" key="6">
    <source>
        <dbReference type="ARBA" id="ARBA00022833"/>
    </source>
</evidence>
<dbReference type="InterPro" id="IPR007198">
    <property type="entry name" value="Ssl1-like"/>
</dbReference>
<evidence type="ECO:0000256" key="5">
    <source>
        <dbReference type="ARBA" id="ARBA00022771"/>
    </source>
</evidence>
<dbReference type="GO" id="GO:0008270">
    <property type="term" value="F:zinc ion binding"/>
    <property type="evidence" value="ECO:0007669"/>
    <property type="project" value="UniProtKB-UniRule"/>
</dbReference>
<evidence type="ECO:0000313" key="18">
    <source>
        <dbReference type="Proteomes" id="UP001273166"/>
    </source>
</evidence>
<dbReference type="GO" id="GO:0006289">
    <property type="term" value="P:nucleotide-excision repair"/>
    <property type="evidence" value="ECO:0007669"/>
    <property type="project" value="UniProtKB-UniRule"/>
</dbReference>
<evidence type="ECO:0000256" key="3">
    <source>
        <dbReference type="ARBA" id="ARBA00022723"/>
    </source>
</evidence>
<dbReference type="GO" id="GO:0006351">
    <property type="term" value="P:DNA-templated transcription"/>
    <property type="evidence" value="ECO:0007669"/>
    <property type="project" value="InterPro"/>
</dbReference>
<reference evidence="17" key="1">
    <citation type="journal article" date="2023" name="Mol. Phylogenet. Evol.">
        <title>Genome-scale phylogeny and comparative genomics of the fungal order Sordariales.</title>
        <authorList>
            <person name="Hensen N."/>
            <person name="Bonometti L."/>
            <person name="Westerberg I."/>
            <person name="Brannstrom I.O."/>
            <person name="Guillou S."/>
            <person name="Cros-Aarteil S."/>
            <person name="Calhoun S."/>
            <person name="Haridas S."/>
            <person name="Kuo A."/>
            <person name="Mondo S."/>
            <person name="Pangilinan J."/>
            <person name="Riley R."/>
            <person name="LaButti K."/>
            <person name="Andreopoulos B."/>
            <person name="Lipzen A."/>
            <person name="Chen C."/>
            <person name="Yan M."/>
            <person name="Daum C."/>
            <person name="Ng V."/>
            <person name="Clum A."/>
            <person name="Steindorff A."/>
            <person name="Ohm R.A."/>
            <person name="Martin F."/>
            <person name="Silar P."/>
            <person name="Natvig D.O."/>
            <person name="Lalanne C."/>
            <person name="Gautier V."/>
            <person name="Ament-Velasquez S.L."/>
            <person name="Kruys A."/>
            <person name="Hutchinson M.I."/>
            <person name="Powell A.J."/>
            <person name="Barry K."/>
            <person name="Miller A.N."/>
            <person name="Grigoriev I.V."/>
            <person name="Debuchy R."/>
            <person name="Gladieux P."/>
            <person name="Hiltunen Thoren M."/>
            <person name="Johannesson H."/>
        </authorList>
    </citation>
    <scope>NUCLEOTIDE SEQUENCE</scope>
    <source>
        <strain evidence="17">CBS 333.67</strain>
    </source>
</reference>
<keyword evidence="10 11" id="KW-0539">Nucleus</keyword>
<keyword evidence="9" id="KW-0234">DNA repair</keyword>
<evidence type="ECO:0000256" key="9">
    <source>
        <dbReference type="ARBA" id="ARBA00023204"/>
    </source>
</evidence>
<organism evidence="17 18">
    <name type="scientific">Chaetomium strumarium</name>
    <dbReference type="NCBI Taxonomy" id="1170767"/>
    <lineage>
        <taxon>Eukaryota</taxon>
        <taxon>Fungi</taxon>
        <taxon>Dikarya</taxon>
        <taxon>Ascomycota</taxon>
        <taxon>Pezizomycotina</taxon>
        <taxon>Sordariomycetes</taxon>
        <taxon>Sordariomycetidae</taxon>
        <taxon>Sordariales</taxon>
        <taxon>Chaetomiaceae</taxon>
        <taxon>Chaetomium</taxon>
    </lineage>
</organism>
<evidence type="ECO:0000256" key="10">
    <source>
        <dbReference type="ARBA" id="ARBA00023242"/>
    </source>
</evidence>
<dbReference type="Proteomes" id="UP001273166">
    <property type="component" value="Unassembled WGS sequence"/>
</dbReference>
<dbReference type="FunFam" id="3.40.50.410:FF:000015">
    <property type="entry name" value="General transcription factor IIH subunit 2"/>
    <property type="match status" value="1"/>
</dbReference>
<evidence type="ECO:0000256" key="4">
    <source>
        <dbReference type="ARBA" id="ARBA00022763"/>
    </source>
</evidence>
<evidence type="ECO:0000259" key="15">
    <source>
        <dbReference type="PROSITE" id="PS50157"/>
    </source>
</evidence>
<keyword evidence="4" id="KW-0227">DNA damage</keyword>
<dbReference type="GeneID" id="87881813"/>
<feature type="domain" description="C2H2-type" evidence="15">
    <location>
        <begin position="460"/>
        <end position="482"/>
    </location>
</feature>
<evidence type="ECO:0000256" key="8">
    <source>
        <dbReference type="ARBA" id="ARBA00023163"/>
    </source>
</evidence>
<dbReference type="Pfam" id="PF04056">
    <property type="entry name" value="Ssl1"/>
    <property type="match status" value="1"/>
</dbReference>
<dbReference type="CDD" id="cd01453">
    <property type="entry name" value="vWA_transcription_factor_IIH_type"/>
    <property type="match status" value="1"/>
</dbReference>
<dbReference type="Gene3D" id="3.30.40.10">
    <property type="entry name" value="Zinc/RING finger domain, C3HC4 (zinc finger)"/>
    <property type="match status" value="1"/>
</dbReference>
<evidence type="ECO:0000256" key="7">
    <source>
        <dbReference type="ARBA" id="ARBA00023015"/>
    </source>
</evidence>
<protein>
    <recommendedName>
        <fullName evidence="11">General transcription and DNA repair factor IIH</fullName>
    </recommendedName>
</protein>
<dbReference type="PIRSF" id="PIRSF015919">
    <property type="entry name" value="TFIIH_SSL1"/>
    <property type="match status" value="1"/>
</dbReference>
<keyword evidence="7 11" id="KW-0805">Transcription regulation</keyword>
<feature type="zinc finger region" description="C4-type" evidence="12">
    <location>
        <begin position="337"/>
        <end position="354"/>
    </location>
</feature>
<name>A0AAJ0GQF2_9PEZI</name>
<comment type="similarity">
    <text evidence="2 11">Belongs to the GTF2H2 family.</text>
</comment>
<proteinExistence type="inferred from homology"/>
<keyword evidence="3 11" id="KW-0479">Metal-binding</keyword>
<evidence type="ECO:0000256" key="2">
    <source>
        <dbReference type="ARBA" id="ARBA00006092"/>
    </source>
</evidence>
<evidence type="ECO:0000259" key="16">
    <source>
        <dbReference type="PROSITE" id="PS50234"/>
    </source>
</evidence>
<dbReference type="PANTHER" id="PTHR12695">
    <property type="entry name" value="GENERAL TRANSCRIPTION FACTOR IIH SUBUNIT 2"/>
    <property type="match status" value="1"/>
</dbReference>
<evidence type="ECO:0000256" key="1">
    <source>
        <dbReference type="ARBA" id="ARBA00004123"/>
    </source>
</evidence>
<evidence type="ECO:0000256" key="12">
    <source>
        <dbReference type="PIRSR" id="PIRSR015919-1"/>
    </source>
</evidence>
<dbReference type="InterPro" id="IPR013087">
    <property type="entry name" value="Znf_C2H2_type"/>
</dbReference>
<evidence type="ECO:0000256" key="11">
    <source>
        <dbReference type="PIRNR" id="PIRNR015919"/>
    </source>
</evidence>
<feature type="compositionally biased region" description="Basic and acidic residues" evidence="14">
    <location>
        <begin position="427"/>
        <end position="436"/>
    </location>
</feature>
<dbReference type="SMART" id="SM01047">
    <property type="entry name" value="C1_4"/>
    <property type="match status" value="1"/>
</dbReference>
<dbReference type="PROSITE" id="PS50157">
    <property type="entry name" value="ZINC_FINGER_C2H2_2"/>
    <property type="match status" value="1"/>
</dbReference>
<keyword evidence="6 11" id="KW-0862">Zinc</keyword>
<keyword evidence="5 13" id="KW-0863">Zinc-finger</keyword>
<comment type="caution">
    <text evidence="17">The sequence shown here is derived from an EMBL/GenBank/DDBJ whole genome shotgun (WGS) entry which is preliminary data.</text>
</comment>
<gene>
    <name evidence="17" type="ORF">B0T15DRAFT_233772</name>
</gene>
<evidence type="ECO:0000313" key="17">
    <source>
        <dbReference type="EMBL" id="KAK3304243.1"/>
    </source>
</evidence>
<dbReference type="NCBIfam" id="TIGR00622">
    <property type="entry name" value="ssl1"/>
    <property type="match status" value="2"/>
</dbReference>
<keyword evidence="18" id="KW-1185">Reference proteome</keyword>
<feature type="domain" description="VWFA" evidence="16">
    <location>
        <begin position="106"/>
        <end position="258"/>
    </location>
</feature>